<feature type="transmembrane region" description="Helical" evidence="2">
    <location>
        <begin position="12"/>
        <end position="35"/>
    </location>
</feature>
<keyword evidence="4" id="KW-1185">Reference proteome</keyword>
<dbReference type="EMBL" id="FNOY01000042">
    <property type="protein sequence ID" value="SDY54201.1"/>
    <property type="molecule type" value="Genomic_DNA"/>
</dbReference>
<protein>
    <recommendedName>
        <fullName evidence="5">Lipoprotein</fullName>
    </recommendedName>
</protein>
<keyword evidence="2" id="KW-0812">Transmembrane</keyword>
<reference evidence="3 4" key="1">
    <citation type="submission" date="2016-10" db="EMBL/GenBank/DDBJ databases">
        <authorList>
            <person name="de Groot N.N."/>
        </authorList>
    </citation>
    <scope>NUCLEOTIDE SEQUENCE [LARGE SCALE GENOMIC DNA]</scope>
    <source>
        <strain evidence="3 4">Nm1</strain>
    </source>
</reference>
<gene>
    <name evidence="3" type="ORF">SAMN05421881_10427</name>
</gene>
<evidence type="ECO:0008006" key="5">
    <source>
        <dbReference type="Google" id="ProtNLM"/>
    </source>
</evidence>
<accession>A0A1H3KQ09</accession>
<feature type="region of interest" description="Disordered" evidence="1">
    <location>
        <begin position="44"/>
        <end position="63"/>
    </location>
</feature>
<dbReference type="Proteomes" id="UP000198640">
    <property type="component" value="Unassembled WGS sequence"/>
</dbReference>
<sequence length="63" mass="6995">MQTKISRYLTILIVVPVLSGCWMLAAGGGGAYGGYKAKEEGYELRSPVTKEEEKDQRDSQEQQ</sequence>
<dbReference type="PROSITE" id="PS51257">
    <property type="entry name" value="PROKAR_LIPOPROTEIN"/>
    <property type="match status" value="1"/>
</dbReference>
<dbReference type="RefSeq" id="WP_090414753.1">
    <property type="nucleotide sequence ID" value="NZ_FNOY01000042.1"/>
</dbReference>
<organism evidence="3 4">
    <name type="scientific">Nitrosomonas halophila</name>
    <dbReference type="NCBI Taxonomy" id="44576"/>
    <lineage>
        <taxon>Bacteria</taxon>
        <taxon>Pseudomonadati</taxon>
        <taxon>Pseudomonadota</taxon>
        <taxon>Betaproteobacteria</taxon>
        <taxon>Nitrosomonadales</taxon>
        <taxon>Nitrosomonadaceae</taxon>
        <taxon>Nitrosomonas</taxon>
    </lineage>
</organism>
<name>A0A1H3KQ09_9PROT</name>
<evidence type="ECO:0000313" key="4">
    <source>
        <dbReference type="Proteomes" id="UP000198640"/>
    </source>
</evidence>
<evidence type="ECO:0000256" key="2">
    <source>
        <dbReference type="SAM" id="Phobius"/>
    </source>
</evidence>
<keyword evidence="2" id="KW-0472">Membrane</keyword>
<evidence type="ECO:0000256" key="1">
    <source>
        <dbReference type="SAM" id="MobiDB-lite"/>
    </source>
</evidence>
<proteinExistence type="predicted"/>
<dbReference type="AlphaFoldDB" id="A0A1H3KQ09"/>
<evidence type="ECO:0000313" key="3">
    <source>
        <dbReference type="EMBL" id="SDY54201.1"/>
    </source>
</evidence>
<keyword evidence="2" id="KW-1133">Transmembrane helix</keyword>